<dbReference type="InterPro" id="IPR010666">
    <property type="entry name" value="Znf_GRF"/>
</dbReference>
<comment type="caution">
    <text evidence="7">The sequence shown here is derived from an EMBL/GenBank/DDBJ whole genome shotgun (WGS) entry which is preliminary data.</text>
</comment>
<sequence>METPRCDCRMASKLQCAWTDANPGRRFYGCGQYGQVGECRYFAWFDPPMCERSRHVIPGLLRSLRRVETELHRVKTEFDPMEAQLRRVETKLHRVDTELHRVGRREKRVWRALVVACLLLLWLLFGSEKSNAETPNGHEIKQLL</sequence>
<keyword evidence="8" id="KW-1185">Reference proteome</keyword>
<dbReference type="PROSITE" id="PS51999">
    <property type="entry name" value="ZF_GRF"/>
    <property type="match status" value="1"/>
</dbReference>
<dbReference type="Proteomes" id="UP000826271">
    <property type="component" value="Unassembled WGS sequence"/>
</dbReference>
<feature type="transmembrane region" description="Helical" evidence="5">
    <location>
        <begin position="109"/>
        <end position="125"/>
    </location>
</feature>
<keyword evidence="5" id="KW-1133">Transmembrane helix</keyword>
<dbReference type="AlphaFoldDB" id="A0AAV6WK92"/>
<evidence type="ECO:0000256" key="2">
    <source>
        <dbReference type="ARBA" id="ARBA00022771"/>
    </source>
</evidence>
<evidence type="ECO:0000256" key="3">
    <source>
        <dbReference type="ARBA" id="ARBA00022833"/>
    </source>
</evidence>
<dbReference type="GO" id="GO:0008270">
    <property type="term" value="F:zinc ion binding"/>
    <property type="evidence" value="ECO:0007669"/>
    <property type="project" value="UniProtKB-KW"/>
</dbReference>
<evidence type="ECO:0000313" key="8">
    <source>
        <dbReference type="Proteomes" id="UP000826271"/>
    </source>
</evidence>
<evidence type="ECO:0000256" key="1">
    <source>
        <dbReference type="ARBA" id="ARBA00022723"/>
    </source>
</evidence>
<evidence type="ECO:0000259" key="6">
    <source>
        <dbReference type="PROSITE" id="PS51999"/>
    </source>
</evidence>
<feature type="domain" description="GRF-type" evidence="6">
    <location>
        <begin position="6"/>
        <end position="48"/>
    </location>
</feature>
<keyword evidence="5" id="KW-0472">Membrane</keyword>
<gene>
    <name evidence="7" type="ORF">BUALT_Bualt13G0039400</name>
</gene>
<proteinExistence type="predicted"/>
<evidence type="ECO:0000256" key="5">
    <source>
        <dbReference type="SAM" id="Phobius"/>
    </source>
</evidence>
<keyword evidence="1" id="KW-0479">Metal-binding</keyword>
<keyword evidence="3" id="KW-0862">Zinc</keyword>
<keyword evidence="2 4" id="KW-0863">Zinc-finger</keyword>
<reference evidence="7" key="1">
    <citation type="submission" date="2019-10" db="EMBL/GenBank/DDBJ databases">
        <authorList>
            <person name="Zhang R."/>
            <person name="Pan Y."/>
            <person name="Wang J."/>
            <person name="Ma R."/>
            <person name="Yu S."/>
        </authorList>
    </citation>
    <scope>NUCLEOTIDE SEQUENCE</scope>
    <source>
        <strain evidence="7">LA-IB0</strain>
        <tissue evidence="7">Leaf</tissue>
    </source>
</reference>
<organism evidence="7 8">
    <name type="scientific">Buddleja alternifolia</name>
    <dbReference type="NCBI Taxonomy" id="168488"/>
    <lineage>
        <taxon>Eukaryota</taxon>
        <taxon>Viridiplantae</taxon>
        <taxon>Streptophyta</taxon>
        <taxon>Embryophyta</taxon>
        <taxon>Tracheophyta</taxon>
        <taxon>Spermatophyta</taxon>
        <taxon>Magnoliopsida</taxon>
        <taxon>eudicotyledons</taxon>
        <taxon>Gunneridae</taxon>
        <taxon>Pentapetalae</taxon>
        <taxon>asterids</taxon>
        <taxon>lamiids</taxon>
        <taxon>Lamiales</taxon>
        <taxon>Scrophulariaceae</taxon>
        <taxon>Buddlejeae</taxon>
        <taxon>Buddleja</taxon>
    </lineage>
</organism>
<keyword evidence="5" id="KW-0812">Transmembrane</keyword>
<name>A0AAV6WK92_9LAMI</name>
<dbReference type="PANTHER" id="PTHR33248">
    <property type="entry name" value="ZINC ION-BINDING PROTEIN"/>
    <property type="match status" value="1"/>
</dbReference>
<evidence type="ECO:0000313" key="7">
    <source>
        <dbReference type="EMBL" id="KAG8370978.1"/>
    </source>
</evidence>
<protein>
    <recommendedName>
        <fullName evidence="6">GRF-type domain-containing protein</fullName>
    </recommendedName>
</protein>
<evidence type="ECO:0000256" key="4">
    <source>
        <dbReference type="PROSITE-ProRule" id="PRU01343"/>
    </source>
</evidence>
<accession>A0AAV6WK92</accession>
<dbReference type="EMBL" id="WHWC01000013">
    <property type="protein sequence ID" value="KAG8370978.1"/>
    <property type="molecule type" value="Genomic_DNA"/>
</dbReference>